<gene>
    <name evidence="3" type="ORF">ACHAWO_010218</name>
</gene>
<proteinExistence type="predicted"/>
<dbReference type="AlphaFoldDB" id="A0ABD3NNQ6"/>
<reference evidence="3 4" key="1">
    <citation type="submission" date="2024-10" db="EMBL/GenBank/DDBJ databases">
        <title>Updated reference genomes for cyclostephanoid diatoms.</title>
        <authorList>
            <person name="Roberts W.R."/>
            <person name="Alverson A.J."/>
        </authorList>
    </citation>
    <scope>NUCLEOTIDE SEQUENCE [LARGE SCALE GENOMIC DNA]</scope>
    <source>
        <strain evidence="3 4">AJA010-31</strain>
    </source>
</reference>
<feature type="signal peptide" evidence="2">
    <location>
        <begin position="1"/>
        <end position="19"/>
    </location>
</feature>
<keyword evidence="1" id="KW-0472">Membrane</keyword>
<evidence type="ECO:0000313" key="3">
    <source>
        <dbReference type="EMBL" id="KAL3777467.1"/>
    </source>
</evidence>
<keyword evidence="1" id="KW-1133">Transmembrane helix</keyword>
<evidence type="ECO:0000256" key="1">
    <source>
        <dbReference type="SAM" id="Phobius"/>
    </source>
</evidence>
<protein>
    <submittedName>
        <fullName evidence="3">Uncharacterized protein</fullName>
    </submittedName>
</protein>
<organism evidence="3 4">
    <name type="scientific">Cyclotella atomus</name>
    <dbReference type="NCBI Taxonomy" id="382360"/>
    <lineage>
        <taxon>Eukaryota</taxon>
        <taxon>Sar</taxon>
        <taxon>Stramenopiles</taxon>
        <taxon>Ochrophyta</taxon>
        <taxon>Bacillariophyta</taxon>
        <taxon>Coscinodiscophyceae</taxon>
        <taxon>Thalassiosirophycidae</taxon>
        <taxon>Stephanodiscales</taxon>
        <taxon>Stephanodiscaceae</taxon>
        <taxon>Cyclotella</taxon>
    </lineage>
</organism>
<keyword evidence="1" id="KW-0812">Transmembrane</keyword>
<evidence type="ECO:0000313" key="4">
    <source>
        <dbReference type="Proteomes" id="UP001530400"/>
    </source>
</evidence>
<accession>A0ABD3NNQ6</accession>
<keyword evidence="4" id="KW-1185">Reference proteome</keyword>
<dbReference type="Proteomes" id="UP001530400">
    <property type="component" value="Unassembled WGS sequence"/>
</dbReference>
<name>A0ABD3NNQ6_9STRA</name>
<feature type="chain" id="PRO_5044890610" evidence="2">
    <location>
        <begin position="20"/>
        <end position="122"/>
    </location>
</feature>
<comment type="caution">
    <text evidence="3">The sequence shown here is derived from an EMBL/GenBank/DDBJ whole genome shotgun (WGS) entry which is preliminary data.</text>
</comment>
<sequence>MSKALLAFVMLLLTQRSTSFQIRATNLPAARDAINAQSKFIQAPMSIMNGKGMLLAKQSDNDEETNDSSKILGVLKKNPGTIIVVPFVALFGLDLIANIVVVTKRSLEVLFTGEYTTYTPWQ</sequence>
<evidence type="ECO:0000256" key="2">
    <source>
        <dbReference type="SAM" id="SignalP"/>
    </source>
</evidence>
<feature type="transmembrane region" description="Helical" evidence="1">
    <location>
        <begin position="82"/>
        <end position="102"/>
    </location>
</feature>
<keyword evidence="2" id="KW-0732">Signal</keyword>
<dbReference type="EMBL" id="JALLPJ020001043">
    <property type="protein sequence ID" value="KAL3777467.1"/>
    <property type="molecule type" value="Genomic_DNA"/>
</dbReference>